<sequence>MQVVLHTGAHMTDEGKLVANLIKNSEVLAQWGTHAPNPASYRNLIRKLLRDAAETSVGEDARDVVMNAVSPEQEPERLILSGPGFFGTPRMSAGGGRFYPSAEARLGYFHQMFPHDQLEFFFAIRNPASFLPAVFDAANFTAMAEFLRGTEPAEFCWSNLIHRLRDAYPNLPITIWCNEDTPLIWAEIMREMAGLDATVALDGEFALLGDIMTRPGMQRFEAYIASHSGMTEIQKRRVIAAFLDKFADDSAIEEELDVPGWTEQLVAHLTELYDEDLFAIQRIPGINLITP</sequence>
<protein>
    <submittedName>
        <fullName evidence="1">Uncharacterized protein</fullName>
    </submittedName>
</protein>
<proteinExistence type="predicted"/>
<evidence type="ECO:0000313" key="2">
    <source>
        <dbReference type="Proteomes" id="UP000193224"/>
    </source>
</evidence>
<organism evidence="1 2">
    <name type="scientific">Roseovarius aestuarii</name>
    <dbReference type="NCBI Taxonomy" id="475083"/>
    <lineage>
        <taxon>Bacteria</taxon>
        <taxon>Pseudomonadati</taxon>
        <taxon>Pseudomonadota</taxon>
        <taxon>Alphaproteobacteria</taxon>
        <taxon>Rhodobacterales</taxon>
        <taxon>Roseobacteraceae</taxon>
        <taxon>Roseovarius</taxon>
    </lineage>
</organism>
<name>A0A1X7BSN3_9RHOB</name>
<dbReference type="AlphaFoldDB" id="A0A1X7BSN3"/>
<dbReference type="Proteomes" id="UP000193224">
    <property type="component" value="Unassembled WGS sequence"/>
</dbReference>
<dbReference type="OrthoDB" id="7816979at2"/>
<evidence type="ECO:0000313" key="1">
    <source>
        <dbReference type="EMBL" id="SMC12530.1"/>
    </source>
</evidence>
<gene>
    <name evidence="1" type="ORF">ROA7745_02356</name>
</gene>
<accession>A0A1X7BSN3</accession>
<dbReference type="EMBL" id="FWXB01000008">
    <property type="protein sequence ID" value="SMC12530.1"/>
    <property type="molecule type" value="Genomic_DNA"/>
</dbReference>
<keyword evidence="2" id="KW-1185">Reference proteome</keyword>
<dbReference type="RefSeq" id="WP_085800488.1">
    <property type="nucleotide sequence ID" value="NZ_FWXB01000008.1"/>
</dbReference>
<reference evidence="1 2" key="1">
    <citation type="submission" date="2017-03" db="EMBL/GenBank/DDBJ databases">
        <authorList>
            <person name="Afonso C.L."/>
            <person name="Miller P.J."/>
            <person name="Scott M.A."/>
            <person name="Spackman E."/>
            <person name="Goraichik I."/>
            <person name="Dimitrov K.M."/>
            <person name="Suarez D.L."/>
            <person name="Swayne D.E."/>
        </authorList>
    </citation>
    <scope>NUCLEOTIDE SEQUENCE [LARGE SCALE GENOMIC DNA]</scope>
    <source>
        <strain evidence="1 2">CECT 7745</strain>
    </source>
</reference>